<sequence>MFRKPSKKKKPSKIRKREEEEDDEEDLSLQDKIRSTQKKHKILSSLPLVTGNPSRSSSNKASTEDVTDSENATGEMTVMEKKNHELMQNYIEQKLNSDKPTGSSNPNSDTNTNEDDMKDVAVTDEETLYQQLAKEVYSKRQYDKEQVQEERGAVLVGGTGLAEVILPASHSGKKNKSNQQFKNRVNRKDDSSSAVPALSSMSNAKLHAAPQFRSFQQHHKRAPAAPQEEKDSEIANAGNEKIPGDGDRVGFDAYRGKPTEKKPIVKKQRDDSAFSDFVRHQRDKMMNRR</sequence>
<feature type="compositionally biased region" description="Polar residues" evidence="1">
    <location>
        <begin position="98"/>
        <end position="111"/>
    </location>
</feature>
<organism evidence="2 3">
    <name type="scientific">Cylindrotheca closterium</name>
    <dbReference type="NCBI Taxonomy" id="2856"/>
    <lineage>
        <taxon>Eukaryota</taxon>
        <taxon>Sar</taxon>
        <taxon>Stramenopiles</taxon>
        <taxon>Ochrophyta</taxon>
        <taxon>Bacillariophyta</taxon>
        <taxon>Bacillariophyceae</taxon>
        <taxon>Bacillariophycidae</taxon>
        <taxon>Bacillariales</taxon>
        <taxon>Bacillariaceae</taxon>
        <taxon>Cylindrotheca</taxon>
    </lineage>
</organism>
<feature type="compositionally biased region" description="Basic and acidic residues" evidence="1">
    <location>
        <begin position="242"/>
        <end position="289"/>
    </location>
</feature>
<feature type="region of interest" description="Disordered" evidence="1">
    <location>
        <begin position="1"/>
        <end position="119"/>
    </location>
</feature>
<name>A0AAD2GAR1_9STRA</name>
<feature type="compositionally biased region" description="Polar residues" evidence="1">
    <location>
        <begin position="51"/>
        <end position="61"/>
    </location>
</feature>
<reference evidence="2" key="1">
    <citation type="submission" date="2023-08" db="EMBL/GenBank/DDBJ databases">
        <authorList>
            <person name="Audoor S."/>
            <person name="Bilcke G."/>
        </authorList>
    </citation>
    <scope>NUCLEOTIDE SEQUENCE</scope>
</reference>
<feature type="region of interest" description="Disordered" evidence="1">
    <location>
        <begin position="166"/>
        <end position="289"/>
    </location>
</feature>
<feature type="compositionally biased region" description="Basic residues" evidence="1">
    <location>
        <begin position="1"/>
        <end position="15"/>
    </location>
</feature>
<dbReference type="AlphaFoldDB" id="A0AAD2GAR1"/>
<feature type="compositionally biased region" description="Acidic residues" evidence="1">
    <location>
        <begin position="19"/>
        <end position="28"/>
    </location>
</feature>
<gene>
    <name evidence="2" type="ORF">CYCCA115_LOCUS21602</name>
</gene>
<protein>
    <submittedName>
        <fullName evidence="2">Uncharacterized protein</fullName>
    </submittedName>
</protein>
<dbReference type="EMBL" id="CAKOGP040002247">
    <property type="protein sequence ID" value="CAJ1966018.1"/>
    <property type="molecule type" value="Genomic_DNA"/>
</dbReference>
<proteinExistence type="predicted"/>
<comment type="caution">
    <text evidence="2">The sequence shown here is derived from an EMBL/GenBank/DDBJ whole genome shotgun (WGS) entry which is preliminary data.</text>
</comment>
<accession>A0AAD2GAR1</accession>
<keyword evidence="3" id="KW-1185">Reference proteome</keyword>
<feature type="compositionally biased region" description="Low complexity" evidence="1">
    <location>
        <begin position="192"/>
        <end position="202"/>
    </location>
</feature>
<evidence type="ECO:0000313" key="2">
    <source>
        <dbReference type="EMBL" id="CAJ1966018.1"/>
    </source>
</evidence>
<evidence type="ECO:0000256" key="1">
    <source>
        <dbReference type="SAM" id="MobiDB-lite"/>
    </source>
</evidence>
<dbReference type="Proteomes" id="UP001295423">
    <property type="component" value="Unassembled WGS sequence"/>
</dbReference>
<evidence type="ECO:0000313" key="3">
    <source>
        <dbReference type="Proteomes" id="UP001295423"/>
    </source>
</evidence>